<protein>
    <submittedName>
        <fullName evidence="3">Uncharacterized protein</fullName>
    </submittedName>
</protein>
<evidence type="ECO:0000313" key="1">
    <source>
        <dbReference type="EMBL" id="VFK04120.1"/>
    </source>
</evidence>
<dbReference type="EMBL" id="CAADFG010000399">
    <property type="protein sequence ID" value="VFK04291.1"/>
    <property type="molecule type" value="Genomic_DNA"/>
</dbReference>
<gene>
    <name evidence="2" type="ORF">BECKH772A_GA0070896_103993</name>
    <name evidence="1" type="ORF">BECKH772B_GA0070898_104111</name>
    <name evidence="3" type="ORF">BECKH772C_GA0070978_104111</name>
</gene>
<evidence type="ECO:0000313" key="3">
    <source>
        <dbReference type="EMBL" id="VFK07330.1"/>
    </source>
</evidence>
<dbReference type="AlphaFoldDB" id="A0A450VRC4"/>
<name>A0A450VRC4_9GAMM</name>
<evidence type="ECO:0000313" key="2">
    <source>
        <dbReference type="EMBL" id="VFK04291.1"/>
    </source>
</evidence>
<proteinExistence type="predicted"/>
<sequence>MGIRYTFLANLDVGGIGWKFIGMIPGCPDTPGDFDRLLESTRNVWDRGDGLACQLRVRDEWEDRDTDR</sequence>
<organism evidence="3">
    <name type="scientific">Candidatus Kentrum eta</name>
    <dbReference type="NCBI Taxonomy" id="2126337"/>
    <lineage>
        <taxon>Bacteria</taxon>
        <taxon>Pseudomonadati</taxon>
        <taxon>Pseudomonadota</taxon>
        <taxon>Gammaproteobacteria</taxon>
        <taxon>Candidatus Kentrum</taxon>
    </lineage>
</organism>
<reference evidence="3" key="1">
    <citation type="submission" date="2019-02" db="EMBL/GenBank/DDBJ databases">
        <authorList>
            <person name="Gruber-Vodicka R. H."/>
            <person name="Seah K. B. B."/>
        </authorList>
    </citation>
    <scope>NUCLEOTIDE SEQUENCE</scope>
    <source>
        <strain evidence="3">BECK_SA2B12</strain>
        <strain evidence="2">BECK_SA2B15</strain>
        <strain evidence="1">BECK_SA2B20</strain>
    </source>
</reference>
<accession>A0A450VRC4</accession>
<dbReference type="EMBL" id="CAADFI010000411">
    <property type="protein sequence ID" value="VFK04120.1"/>
    <property type="molecule type" value="Genomic_DNA"/>
</dbReference>
<dbReference type="EMBL" id="CAADFJ010000411">
    <property type="protein sequence ID" value="VFK07330.1"/>
    <property type="molecule type" value="Genomic_DNA"/>
</dbReference>